<evidence type="ECO:0000313" key="2">
    <source>
        <dbReference type="EMBL" id="KHF38740.1"/>
    </source>
</evidence>
<evidence type="ECO:0000259" key="1">
    <source>
        <dbReference type="PROSITE" id="PS51350"/>
    </source>
</evidence>
<dbReference type="SUPFAM" id="SSF55594">
    <property type="entry name" value="HPr-like"/>
    <property type="match status" value="1"/>
</dbReference>
<reference evidence="2 3" key="1">
    <citation type="submission" date="2014-09" db="EMBL/GenBank/DDBJ databases">
        <title>Genome sequencing and annotation of Bacillus Okhensis strain Kh10-101T.</title>
        <authorList>
            <person name="Prakash J.S."/>
        </authorList>
    </citation>
    <scope>NUCLEOTIDE SEQUENCE [LARGE SCALE GENOMIC DNA]</scope>
    <source>
        <strain evidence="3">Kh10-101T</strain>
    </source>
</reference>
<organism evidence="2 3">
    <name type="scientific">Halalkalibacter okhensis</name>
    <dbReference type="NCBI Taxonomy" id="333138"/>
    <lineage>
        <taxon>Bacteria</taxon>
        <taxon>Bacillati</taxon>
        <taxon>Bacillota</taxon>
        <taxon>Bacilli</taxon>
        <taxon>Bacillales</taxon>
        <taxon>Bacillaceae</taxon>
        <taxon>Halalkalibacter</taxon>
    </lineage>
</organism>
<dbReference type="AlphaFoldDB" id="A0A0B0IBS1"/>
<sequence>MATEHTQEVVVNISEEQTITGLSELIQPYQSEIYLKKLVRGTVHEVNLKSFLGLITLQMRNGDKITVRAIGEDSEAAINKVVEFLT</sequence>
<dbReference type="Proteomes" id="UP000030832">
    <property type="component" value="Unassembled WGS sequence"/>
</dbReference>
<keyword evidence="3" id="KW-1185">Reference proteome</keyword>
<dbReference type="RefSeq" id="WP_034631990.1">
    <property type="nucleotide sequence ID" value="NZ_JRJU01000031.1"/>
</dbReference>
<accession>A0A0B0IBS1</accession>
<dbReference type="Gene3D" id="3.30.1340.10">
    <property type="entry name" value="HPr-like"/>
    <property type="match status" value="1"/>
</dbReference>
<dbReference type="OrthoDB" id="2428896at2"/>
<comment type="caution">
    <text evidence="2">The sequence shown here is derived from an EMBL/GenBank/DDBJ whole genome shotgun (WGS) entry which is preliminary data.</text>
</comment>
<dbReference type="InterPro" id="IPR035895">
    <property type="entry name" value="HPr-like_sf"/>
</dbReference>
<dbReference type="PROSITE" id="PS51350">
    <property type="entry name" value="PTS_HPR_DOM"/>
    <property type="match status" value="1"/>
</dbReference>
<name>A0A0B0IBS1_9BACI</name>
<gene>
    <name evidence="2" type="ORF">LQ50_19470</name>
</gene>
<dbReference type="STRING" id="333138.LQ50_19470"/>
<proteinExistence type="predicted"/>
<dbReference type="eggNOG" id="ENOG503362T">
    <property type="taxonomic scope" value="Bacteria"/>
</dbReference>
<dbReference type="InterPro" id="IPR000032">
    <property type="entry name" value="HPr-like"/>
</dbReference>
<protein>
    <submittedName>
        <fullName evidence="2">Phosphocarrier HPr family protein</fullName>
    </submittedName>
</protein>
<evidence type="ECO:0000313" key="3">
    <source>
        <dbReference type="Proteomes" id="UP000030832"/>
    </source>
</evidence>
<feature type="domain" description="HPr" evidence="1">
    <location>
        <begin position="1"/>
        <end position="86"/>
    </location>
</feature>
<dbReference type="EMBL" id="JRJU01000031">
    <property type="protein sequence ID" value="KHF38740.1"/>
    <property type="molecule type" value="Genomic_DNA"/>
</dbReference>
<dbReference type="Pfam" id="PF00381">
    <property type="entry name" value="PTS-HPr"/>
    <property type="match status" value="1"/>
</dbReference>